<dbReference type="PROSITE" id="PS51746">
    <property type="entry name" value="PPM_2"/>
    <property type="match status" value="1"/>
</dbReference>
<evidence type="ECO:0000313" key="3">
    <source>
        <dbReference type="Proteomes" id="UP000182471"/>
    </source>
</evidence>
<dbReference type="InterPro" id="IPR001932">
    <property type="entry name" value="PPM-type_phosphatase-like_dom"/>
</dbReference>
<dbReference type="SUPFAM" id="SSF81606">
    <property type="entry name" value="PP2C-like"/>
    <property type="match status" value="1"/>
</dbReference>
<dbReference type="CDD" id="cd00143">
    <property type="entry name" value="PP2Cc"/>
    <property type="match status" value="1"/>
</dbReference>
<dbReference type="GO" id="GO:0004722">
    <property type="term" value="F:protein serine/threonine phosphatase activity"/>
    <property type="evidence" value="ECO:0007669"/>
    <property type="project" value="InterPro"/>
</dbReference>
<proteinExistence type="predicted"/>
<dbReference type="SMART" id="SM00332">
    <property type="entry name" value="PP2Cc"/>
    <property type="match status" value="1"/>
</dbReference>
<dbReference type="PANTHER" id="PTHR13832:SF860">
    <property type="entry name" value="PROTEIN PHOSPHATASE PHPP"/>
    <property type="match status" value="1"/>
</dbReference>
<protein>
    <submittedName>
        <fullName evidence="2">Protein phosphatase</fullName>
    </submittedName>
</protein>
<dbReference type="Proteomes" id="UP000182471">
    <property type="component" value="Unassembled WGS sequence"/>
</dbReference>
<dbReference type="PANTHER" id="PTHR13832">
    <property type="entry name" value="PROTEIN PHOSPHATASE 2C"/>
    <property type="match status" value="1"/>
</dbReference>
<dbReference type="InterPro" id="IPR036457">
    <property type="entry name" value="PPM-type-like_dom_sf"/>
</dbReference>
<dbReference type="NCBIfam" id="NF033484">
    <property type="entry name" value="Stp1_PP2C_phos"/>
    <property type="match status" value="1"/>
</dbReference>
<dbReference type="RefSeq" id="WP_022749671.1">
    <property type="nucleotide sequence ID" value="NZ_FOGW01000004.1"/>
</dbReference>
<dbReference type="InterPro" id="IPR015655">
    <property type="entry name" value="PP2C"/>
</dbReference>
<evidence type="ECO:0000259" key="1">
    <source>
        <dbReference type="PROSITE" id="PS51746"/>
    </source>
</evidence>
<dbReference type="Pfam" id="PF13672">
    <property type="entry name" value="PP2C_2"/>
    <property type="match status" value="1"/>
</dbReference>
<gene>
    <name evidence="2" type="ORF">SAMN02910429_00194</name>
</gene>
<dbReference type="OrthoDB" id="9801841at2"/>
<feature type="domain" description="PPM-type phosphatase" evidence="1">
    <location>
        <begin position="18"/>
        <end position="239"/>
    </location>
</feature>
<dbReference type="SMART" id="SM00331">
    <property type="entry name" value="PP2C_SIG"/>
    <property type="match status" value="1"/>
</dbReference>
<name>A0A1H9PCL7_9FIRM</name>
<keyword evidence="3" id="KW-1185">Reference proteome</keyword>
<sequence>MKTFPMTDTGLKRKENEDYYFASDVAVGKLPNLFIVADGMGGHNAGEYASKYTVERVVASVLRSSQDEPVSIIKEAIEKANALLLEESRSNESRRGMGTTLVCATIIGHKMYVANIGDSRLYIINRQIVQVTRDHSLVEEMVRTGKVEISDAKHHPDKNVITRAVGVVENIAIDFFEVELDDNDTVLLCSDGLTNMIDDEDIKNIICSHENGDEQITTLIGFANQNGGKDNITAIIIKPFSDEVKKC</sequence>
<reference evidence="3" key="1">
    <citation type="submission" date="2016-10" db="EMBL/GenBank/DDBJ databases">
        <authorList>
            <person name="Varghese N."/>
            <person name="Submissions S."/>
        </authorList>
    </citation>
    <scope>NUCLEOTIDE SEQUENCE [LARGE SCALE GENOMIC DNA]</scope>
    <source>
        <strain evidence="3">S1b</strain>
    </source>
</reference>
<accession>A0A1H9PCL7</accession>
<organism evidence="2 3">
    <name type="scientific">Lachnobacterium bovis</name>
    <dbReference type="NCBI Taxonomy" id="140626"/>
    <lineage>
        <taxon>Bacteria</taxon>
        <taxon>Bacillati</taxon>
        <taxon>Bacillota</taxon>
        <taxon>Clostridia</taxon>
        <taxon>Lachnospirales</taxon>
        <taxon>Lachnospiraceae</taxon>
        <taxon>Lachnobacterium</taxon>
    </lineage>
</organism>
<dbReference type="Gene3D" id="3.60.40.10">
    <property type="entry name" value="PPM-type phosphatase domain"/>
    <property type="match status" value="1"/>
</dbReference>
<dbReference type="AlphaFoldDB" id="A0A1H9PCL7"/>
<dbReference type="EMBL" id="FOGW01000004">
    <property type="protein sequence ID" value="SER45898.1"/>
    <property type="molecule type" value="Genomic_DNA"/>
</dbReference>
<evidence type="ECO:0000313" key="2">
    <source>
        <dbReference type="EMBL" id="SER45898.1"/>
    </source>
</evidence>